<comment type="caution">
    <text evidence="1">The sequence shown here is derived from an EMBL/GenBank/DDBJ whole genome shotgun (WGS) entry which is preliminary data.</text>
</comment>
<protein>
    <submittedName>
        <fullName evidence="1">Uncharacterized protein</fullName>
    </submittedName>
</protein>
<organism evidence="1 2">
    <name type="scientific">Nocardiopsis tropica</name>
    <dbReference type="NCBI Taxonomy" id="109330"/>
    <lineage>
        <taxon>Bacteria</taxon>
        <taxon>Bacillati</taxon>
        <taxon>Actinomycetota</taxon>
        <taxon>Actinomycetes</taxon>
        <taxon>Streptosporangiales</taxon>
        <taxon>Nocardiopsidaceae</taxon>
        <taxon>Nocardiopsis</taxon>
    </lineage>
</organism>
<gene>
    <name evidence="1" type="ORF">Q8A49_33955</name>
</gene>
<dbReference type="EMBL" id="JAUUCC010000189">
    <property type="protein sequence ID" value="MEE2055513.1"/>
    <property type="molecule type" value="Genomic_DNA"/>
</dbReference>
<reference evidence="1 2" key="1">
    <citation type="submission" date="2023-07" db="EMBL/GenBank/DDBJ databases">
        <authorList>
            <person name="Girao M."/>
            <person name="Carvalho M.F."/>
        </authorList>
    </citation>
    <scope>NUCLEOTIDE SEQUENCE [LARGE SCALE GENOMIC DNA]</scope>
    <source>
        <strain evidence="1 2">66/93</strain>
    </source>
</reference>
<evidence type="ECO:0000313" key="1">
    <source>
        <dbReference type="EMBL" id="MEE2055513.1"/>
    </source>
</evidence>
<accession>A0ABU7L1U8</accession>
<name>A0ABU7L1U8_9ACTN</name>
<dbReference type="RefSeq" id="WP_330162265.1">
    <property type="nucleotide sequence ID" value="NZ_BAAAJA010000008.1"/>
</dbReference>
<proteinExistence type="predicted"/>
<dbReference type="Proteomes" id="UP001348641">
    <property type="component" value="Unassembled WGS sequence"/>
</dbReference>
<evidence type="ECO:0000313" key="2">
    <source>
        <dbReference type="Proteomes" id="UP001348641"/>
    </source>
</evidence>
<sequence>MIPAHWRPHLRQEDGEVLGYLEPVDGGGYRPVTPFGHPAGRTGEEGAARAVLDSLGLAYLAEPWLLTLPDREEPVAVRIVEVGPDRMRVANADHGYEEADIGHVFVLDVPEPGRLRAARG</sequence>